<dbReference type="Pfam" id="PF25535">
    <property type="entry name" value="DUF7919"/>
    <property type="match status" value="1"/>
</dbReference>
<dbReference type="OrthoDB" id="5523878at2"/>
<comment type="caution">
    <text evidence="2">The sequence shown here is derived from an EMBL/GenBank/DDBJ whole genome shotgun (WGS) entry which is preliminary data.</text>
</comment>
<dbReference type="Proteomes" id="UP000267003">
    <property type="component" value="Unassembled WGS sequence"/>
</dbReference>
<proteinExistence type="predicted"/>
<sequence>MAWFEDLTPCSDPGEGGKPVLAVGWIDHLHPYPRGHASRRFVMRMVELLEDPWQPRRSLGWHDCALCRFTEGPRTFELEGGPRVKLGTSNLFIPAYDRLYIAPSMMVHAVDAHGYAPPEEFVKAVLVCPPMRSPAYLAALRDVAPPWLLDAGPLPRMSAGARLRARSRRTPRLIGSRR</sequence>
<dbReference type="RefSeq" id="WP_120555410.1">
    <property type="nucleotide sequence ID" value="NZ_RAWK01000056.1"/>
</dbReference>
<evidence type="ECO:0000313" key="2">
    <source>
        <dbReference type="EMBL" id="RKH69122.1"/>
    </source>
</evidence>
<dbReference type="EMBL" id="RAWK01000056">
    <property type="protein sequence ID" value="RKH69122.1"/>
    <property type="molecule type" value="Genomic_DNA"/>
</dbReference>
<evidence type="ECO:0000313" key="3">
    <source>
        <dbReference type="Proteomes" id="UP000267003"/>
    </source>
</evidence>
<feature type="domain" description="DUF7919" evidence="1">
    <location>
        <begin position="3"/>
        <end position="126"/>
    </location>
</feature>
<name>A0A3A8QWA6_9BACT</name>
<evidence type="ECO:0000259" key="1">
    <source>
        <dbReference type="Pfam" id="PF25535"/>
    </source>
</evidence>
<organism evidence="2 3">
    <name type="scientific">Corallococcus aberystwythensis</name>
    <dbReference type="NCBI Taxonomy" id="2316722"/>
    <lineage>
        <taxon>Bacteria</taxon>
        <taxon>Pseudomonadati</taxon>
        <taxon>Myxococcota</taxon>
        <taxon>Myxococcia</taxon>
        <taxon>Myxococcales</taxon>
        <taxon>Cystobacterineae</taxon>
        <taxon>Myxococcaceae</taxon>
        <taxon>Corallococcus</taxon>
    </lineage>
</organism>
<dbReference type="InterPro" id="IPR057679">
    <property type="entry name" value="DUF7919"/>
</dbReference>
<keyword evidence="3" id="KW-1185">Reference proteome</keyword>
<protein>
    <recommendedName>
        <fullName evidence="1">DUF7919 domain-containing protein</fullName>
    </recommendedName>
</protein>
<reference evidence="3" key="1">
    <citation type="submission" date="2018-09" db="EMBL/GenBank/DDBJ databases">
        <authorList>
            <person name="Livingstone P.G."/>
            <person name="Whitworth D.E."/>
        </authorList>
    </citation>
    <scope>NUCLEOTIDE SEQUENCE [LARGE SCALE GENOMIC DNA]</scope>
    <source>
        <strain evidence="3">AB050A</strain>
    </source>
</reference>
<dbReference type="AlphaFoldDB" id="A0A3A8QWA6"/>
<accession>A0A3A8QWA6</accession>
<gene>
    <name evidence="2" type="ORF">D7W81_11535</name>
</gene>